<dbReference type="RefSeq" id="WP_129438753.1">
    <property type="nucleotide sequence ID" value="NZ_CP035492.1"/>
</dbReference>
<dbReference type="KEGG" id="pprt:ET464_04920"/>
<keyword evidence="2" id="KW-0808">Transferase</keyword>
<dbReference type="CDD" id="cd04301">
    <property type="entry name" value="NAT_SF"/>
    <property type="match status" value="1"/>
</dbReference>
<evidence type="ECO:0000313" key="2">
    <source>
        <dbReference type="EMBL" id="QAY65823.1"/>
    </source>
</evidence>
<keyword evidence="3" id="KW-1185">Reference proteome</keyword>
<dbReference type="Proteomes" id="UP000293568">
    <property type="component" value="Chromosome"/>
</dbReference>
<dbReference type="PROSITE" id="PS51186">
    <property type="entry name" value="GNAT"/>
    <property type="match status" value="1"/>
</dbReference>
<proteinExistence type="predicted"/>
<protein>
    <submittedName>
        <fullName evidence="2">GNAT family N-acetyltransferase</fullName>
    </submittedName>
</protein>
<evidence type="ECO:0000259" key="1">
    <source>
        <dbReference type="PROSITE" id="PS51186"/>
    </source>
</evidence>
<dbReference type="Pfam" id="PF00583">
    <property type="entry name" value="Acetyltransf_1"/>
    <property type="match status" value="1"/>
</dbReference>
<dbReference type="InterPro" id="IPR000182">
    <property type="entry name" value="GNAT_dom"/>
</dbReference>
<dbReference type="SUPFAM" id="SSF55729">
    <property type="entry name" value="Acyl-CoA N-acyltransferases (Nat)"/>
    <property type="match status" value="1"/>
</dbReference>
<sequence>MREAEHDSGFIYHLAVDPGFRKQKIGHQLVSQSLEGLAGQGIDKCHIFVIEDNLTGNHFWTAAGWEKRSGFYVFSKHIKK</sequence>
<accession>A0A4P6EUM5</accession>
<dbReference type="Gene3D" id="3.40.630.30">
    <property type="match status" value="1"/>
</dbReference>
<dbReference type="OrthoDB" id="1821130at2"/>
<gene>
    <name evidence="2" type="ORF">ET464_04920</name>
</gene>
<evidence type="ECO:0000313" key="3">
    <source>
        <dbReference type="Proteomes" id="UP000293568"/>
    </source>
</evidence>
<name>A0A4P6EUM5_9BACL</name>
<dbReference type="InterPro" id="IPR016181">
    <property type="entry name" value="Acyl_CoA_acyltransferase"/>
</dbReference>
<organism evidence="2 3">
    <name type="scientific">Paenibacillus protaetiae</name>
    <dbReference type="NCBI Taxonomy" id="2509456"/>
    <lineage>
        <taxon>Bacteria</taxon>
        <taxon>Bacillati</taxon>
        <taxon>Bacillota</taxon>
        <taxon>Bacilli</taxon>
        <taxon>Bacillales</taxon>
        <taxon>Paenibacillaceae</taxon>
        <taxon>Paenibacillus</taxon>
    </lineage>
</organism>
<feature type="domain" description="N-acetyltransferase" evidence="1">
    <location>
        <begin position="1"/>
        <end position="80"/>
    </location>
</feature>
<dbReference type="GO" id="GO:0016747">
    <property type="term" value="F:acyltransferase activity, transferring groups other than amino-acyl groups"/>
    <property type="evidence" value="ECO:0007669"/>
    <property type="project" value="InterPro"/>
</dbReference>
<dbReference type="EMBL" id="CP035492">
    <property type="protein sequence ID" value="QAY65823.1"/>
    <property type="molecule type" value="Genomic_DNA"/>
</dbReference>
<reference evidence="2 3" key="1">
    <citation type="submission" date="2019-01" db="EMBL/GenBank/DDBJ databases">
        <title>Genome sequencing of strain FW100M-2.</title>
        <authorList>
            <person name="Heo J."/>
            <person name="Kim S.-J."/>
            <person name="Kim J.-S."/>
            <person name="Hong S.-B."/>
            <person name="Kwon S.-W."/>
        </authorList>
    </citation>
    <scope>NUCLEOTIDE SEQUENCE [LARGE SCALE GENOMIC DNA]</scope>
    <source>
        <strain evidence="2 3">FW100M-2</strain>
    </source>
</reference>
<dbReference type="AlphaFoldDB" id="A0A4P6EUM5"/>